<gene>
    <name evidence="6" type="primary">glyA</name>
    <name evidence="9" type="ORF">US11_C0001G0080</name>
</gene>
<dbReference type="EMBL" id="LBRS01000001">
    <property type="protein sequence ID" value="KKQ02121.1"/>
    <property type="molecule type" value="Genomic_DNA"/>
</dbReference>
<dbReference type="CDD" id="cd00378">
    <property type="entry name" value="SHMT"/>
    <property type="match status" value="1"/>
</dbReference>
<dbReference type="Gene3D" id="3.90.1150.10">
    <property type="entry name" value="Aspartate Aminotransferase, domain 1"/>
    <property type="match status" value="1"/>
</dbReference>
<sequence>MKDKTVQNLIKKEIKRQKEGIELIPSENYASTEVRSVLSSYYVNKYSEGYPKKRYYGGNENVDDLEILAQERAKKLFKVPHVNVQPYSGSPANFAVYMATCKPGDTIMGQALIAGGHLTHGHSVSATSIFFKSVQYAVKTKIAANEDLFDFDEIRRLARQHKPKLIWVGGTAHPLTFNYEKFAEIADEVEAYLAADIAHVAGLIAGGAHPSPVKHAHIVTTTTHKTLRGPRGGMIMVTYKGLKKDPELPLKIDRAIFPGLQGGPHDHQTGSIAVTLYEAMQPSFKKYAHQIVKNSKTLAKTLIKGGLTLVGGRSENHLLLVDLTSKFGPGAGVLVQKALDEAGLTLNKNTVPGEQASPFYPSGVRLGTAPSTTRGMKEKEMVFIGETMLKVIGLIKAYRLPEEKEKRKDYIQRFERDIAKMKELKELRKKVKKIALRFPIP</sequence>
<dbReference type="Gene3D" id="3.40.640.10">
    <property type="entry name" value="Type I PLP-dependent aspartate aminotransferase-like (Major domain)"/>
    <property type="match status" value="1"/>
</dbReference>
<comment type="catalytic activity">
    <reaction evidence="6">
        <text>(6R)-5,10-methylene-5,6,7,8-tetrahydrofolate + glycine + H2O = (6S)-5,6,7,8-tetrahydrofolate + L-serine</text>
        <dbReference type="Rhea" id="RHEA:15481"/>
        <dbReference type="ChEBI" id="CHEBI:15377"/>
        <dbReference type="ChEBI" id="CHEBI:15636"/>
        <dbReference type="ChEBI" id="CHEBI:33384"/>
        <dbReference type="ChEBI" id="CHEBI:57305"/>
        <dbReference type="ChEBI" id="CHEBI:57453"/>
        <dbReference type="EC" id="2.1.2.1"/>
    </reaction>
</comment>
<dbReference type="GO" id="GO:0005737">
    <property type="term" value="C:cytoplasm"/>
    <property type="evidence" value="ECO:0007669"/>
    <property type="project" value="UniProtKB-SubCell"/>
</dbReference>
<comment type="caution">
    <text evidence="6">Lacks conserved residue(s) required for the propagation of feature annotation.</text>
</comment>
<comment type="subcellular location">
    <subcellularLocation>
        <location evidence="6">Cytoplasm</location>
    </subcellularLocation>
</comment>
<dbReference type="PIRSF" id="PIRSF000412">
    <property type="entry name" value="SHMT"/>
    <property type="match status" value="1"/>
</dbReference>
<keyword evidence="6" id="KW-0963">Cytoplasm</keyword>
<evidence type="ECO:0000259" key="8">
    <source>
        <dbReference type="Pfam" id="PF00464"/>
    </source>
</evidence>
<evidence type="ECO:0000313" key="9">
    <source>
        <dbReference type="EMBL" id="KKQ02121.1"/>
    </source>
</evidence>
<comment type="pathway">
    <text evidence="6">One-carbon metabolism; tetrahydrofolate interconversion.</text>
</comment>
<dbReference type="UniPathway" id="UPA00288">
    <property type="reaction ID" value="UER01023"/>
</dbReference>
<comment type="cofactor">
    <cofactor evidence="1 6 7">
        <name>pyridoxal 5'-phosphate</name>
        <dbReference type="ChEBI" id="CHEBI:597326"/>
    </cofactor>
</comment>
<reference evidence="9 10" key="1">
    <citation type="journal article" date="2015" name="Nature">
        <title>rRNA introns, odd ribosomes, and small enigmatic genomes across a large radiation of phyla.</title>
        <authorList>
            <person name="Brown C.T."/>
            <person name="Hug L.A."/>
            <person name="Thomas B.C."/>
            <person name="Sharon I."/>
            <person name="Castelle C.J."/>
            <person name="Singh A."/>
            <person name="Wilkins M.J."/>
            <person name="Williams K.H."/>
            <person name="Banfield J.F."/>
        </authorList>
    </citation>
    <scope>NUCLEOTIDE SEQUENCE [LARGE SCALE GENOMIC DNA]</scope>
</reference>
<dbReference type="AlphaFoldDB" id="A0A0G0HDY9"/>
<comment type="similarity">
    <text evidence="2 6">Belongs to the SHMT family.</text>
</comment>
<keyword evidence="5 6" id="KW-0663">Pyridoxal phosphate</keyword>
<dbReference type="GO" id="GO:0008168">
    <property type="term" value="F:methyltransferase activity"/>
    <property type="evidence" value="ECO:0007669"/>
    <property type="project" value="UniProtKB-KW"/>
</dbReference>
<dbReference type="InterPro" id="IPR039429">
    <property type="entry name" value="SHMT-like_dom"/>
</dbReference>
<dbReference type="UniPathway" id="UPA00193"/>
<feature type="site" description="Plays an important role in substrate specificity" evidence="6">
    <location>
        <position position="224"/>
    </location>
</feature>
<dbReference type="HAMAP" id="MF_00051">
    <property type="entry name" value="SHMT"/>
    <property type="match status" value="1"/>
</dbReference>
<dbReference type="InterPro" id="IPR015421">
    <property type="entry name" value="PyrdxlP-dep_Trfase_major"/>
</dbReference>
<dbReference type="InterPro" id="IPR015422">
    <property type="entry name" value="PyrdxlP-dep_Trfase_small"/>
</dbReference>
<dbReference type="PROSITE" id="PS00096">
    <property type="entry name" value="SHMT"/>
    <property type="match status" value="1"/>
</dbReference>
<comment type="function">
    <text evidence="6">Catalyzes the reversible interconversion of serine and glycine with tetrahydrofolate (THF) serving as the one-carbon carrier. This reaction serves as the major source of one-carbon groups required for the biosynthesis of purines, thymidylate, methionine, and other important biomolecules. Also exhibits THF-independent aldolase activity toward beta-hydroxyamino acids, producing glycine and aldehydes, via a retro-aldol mechanism.</text>
</comment>
<keyword evidence="4 6" id="KW-0808">Transferase</keyword>
<name>A0A0G0HDY9_9BACT</name>
<feature type="domain" description="Serine hydroxymethyltransferase-like" evidence="8">
    <location>
        <begin position="2"/>
        <end position="386"/>
    </location>
</feature>
<comment type="pathway">
    <text evidence="6">Amino-acid biosynthesis; glycine biosynthesis; glycine from L-serine: step 1/1.</text>
</comment>
<feature type="binding site" evidence="6">
    <location>
        <begin position="116"/>
        <end position="118"/>
    </location>
    <ligand>
        <name>(6S)-5,6,7,8-tetrahydrofolate</name>
        <dbReference type="ChEBI" id="CHEBI:57453"/>
    </ligand>
</feature>
<evidence type="ECO:0000256" key="4">
    <source>
        <dbReference type="ARBA" id="ARBA00022679"/>
    </source>
</evidence>
<proteinExistence type="inferred from homology"/>
<comment type="subunit">
    <text evidence="6">Homodimer.</text>
</comment>
<dbReference type="PANTHER" id="PTHR11680">
    <property type="entry name" value="SERINE HYDROXYMETHYLTRANSFERASE"/>
    <property type="match status" value="1"/>
</dbReference>
<organism evidence="9 10">
    <name type="scientific">Candidatus Roizmanbacteria bacterium GW2011_GWA2_36_23</name>
    <dbReference type="NCBI Taxonomy" id="1618480"/>
    <lineage>
        <taxon>Bacteria</taxon>
        <taxon>Candidatus Roizmaniibacteriota</taxon>
    </lineage>
</organism>
<feature type="modified residue" description="N6-(pyridoxal phosphate)lysine" evidence="6 7">
    <location>
        <position position="225"/>
    </location>
</feature>
<dbReference type="Proteomes" id="UP000034344">
    <property type="component" value="Unassembled WGS sequence"/>
</dbReference>
<dbReference type="SUPFAM" id="SSF53383">
    <property type="entry name" value="PLP-dependent transferases"/>
    <property type="match status" value="1"/>
</dbReference>
<dbReference type="NCBIfam" id="NF000586">
    <property type="entry name" value="PRK00011.1"/>
    <property type="match status" value="1"/>
</dbReference>
<feature type="binding site" evidence="6">
    <location>
        <position position="112"/>
    </location>
    <ligand>
        <name>(6S)-5,6,7,8-tetrahydrofolate</name>
        <dbReference type="ChEBI" id="CHEBI:57453"/>
    </ligand>
</feature>
<protein>
    <recommendedName>
        <fullName evidence="6">Serine hydroxymethyltransferase</fullName>
        <shortName evidence="6">SHMT</shortName>
        <shortName evidence="6">Serine methylase</shortName>
        <ecNumber evidence="6">2.1.2.1</ecNumber>
    </recommendedName>
</protein>
<dbReference type="InterPro" id="IPR019798">
    <property type="entry name" value="Ser_HO-MeTrfase_PLP_BS"/>
</dbReference>
<dbReference type="GO" id="GO:0032259">
    <property type="term" value="P:methylation"/>
    <property type="evidence" value="ECO:0007669"/>
    <property type="project" value="UniProtKB-KW"/>
</dbReference>
<dbReference type="PATRIC" id="fig|1618480.3.peg.85"/>
<evidence type="ECO:0000256" key="3">
    <source>
        <dbReference type="ARBA" id="ARBA00022563"/>
    </source>
</evidence>
<evidence type="ECO:0000256" key="1">
    <source>
        <dbReference type="ARBA" id="ARBA00001933"/>
    </source>
</evidence>
<evidence type="ECO:0000256" key="7">
    <source>
        <dbReference type="PIRSR" id="PIRSR000412-50"/>
    </source>
</evidence>
<dbReference type="InterPro" id="IPR049943">
    <property type="entry name" value="Ser_HO-MeTrfase-like"/>
</dbReference>
<dbReference type="GO" id="GO:0035999">
    <property type="term" value="P:tetrahydrofolate interconversion"/>
    <property type="evidence" value="ECO:0007669"/>
    <property type="project" value="UniProtKB-UniRule"/>
</dbReference>
<comment type="caution">
    <text evidence="9">The sequence shown here is derived from an EMBL/GenBank/DDBJ whole genome shotgun (WGS) entry which is preliminary data.</text>
</comment>
<evidence type="ECO:0000313" key="10">
    <source>
        <dbReference type="Proteomes" id="UP000034344"/>
    </source>
</evidence>
<dbReference type="STRING" id="1618480.US11_C0001G0080"/>
<dbReference type="GO" id="GO:0004372">
    <property type="term" value="F:glycine hydroxymethyltransferase activity"/>
    <property type="evidence" value="ECO:0007669"/>
    <property type="project" value="UniProtKB-UniRule"/>
</dbReference>
<feature type="binding site" evidence="6">
    <location>
        <begin position="357"/>
        <end position="359"/>
    </location>
    <ligand>
        <name>(6S)-5,6,7,8-tetrahydrofolate</name>
        <dbReference type="ChEBI" id="CHEBI:57453"/>
    </ligand>
</feature>
<evidence type="ECO:0000256" key="6">
    <source>
        <dbReference type="HAMAP-Rule" id="MF_00051"/>
    </source>
</evidence>
<accession>A0A0G0HDY9</accession>
<evidence type="ECO:0000256" key="5">
    <source>
        <dbReference type="ARBA" id="ARBA00022898"/>
    </source>
</evidence>
<dbReference type="EC" id="2.1.2.1" evidence="6"/>
<evidence type="ECO:0000256" key="2">
    <source>
        <dbReference type="ARBA" id="ARBA00006376"/>
    </source>
</evidence>
<dbReference type="InterPro" id="IPR001085">
    <property type="entry name" value="Ser_HO-MeTrfase"/>
</dbReference>
<dbReference type="InterPro" id="IPR015424">
    <property type="entry name" value="PyrdxlP-dep_Trfase"/>
</dbReference>
<dbReference type="GO" id="GO:0030170">
    <property type="term" value="F:pyridoxal phosphate binding"/>
    <property type="evidence" value="ECO:0007669"/>
    <property type="project" value="UniProtKB-UniRule"/>
</dbReference>
<dbReference type="Pfam" id="PF00464">
    <property type="entry name" value="SHMT"/>
    <property type="match status" value="1"/>
</dbReference>
<dbReference type="PANTHER" id="PTHR11680:SF35">
    <property type="entry name" value="SERINE HYDROXYMETHYLTRANSFERASE 1"/>
    <property type="match status" value="1"/>
</dbReference>
<keyword evidence="6" id="KW-0028">Amino-acid biosynthesis</keyword>
<dbReference type="GO" id="GO:0019264">
    <property type="term" value="P:glycine biosynthetic process from serine"/>
    <property type="evidence" value="ECO:0007669"/>
    <property type="project" value="UniProtKB-UniRule"/>
</dbReference>
<keyword evidence="9" id="KW-0489">Methyltransferase</keyword>
<keyword evidence="3 6" id="KW-0554">One-carbon metabolism</keyword>